<gene>
    <name evidence="1" type="ORF">SDC9_117746</name>
</gene>
<evidence type="ECO:0000313" key="1">
    <source>
        <dbReference type="EMBL" id="MPM70786.1"/>
    </source>
</evidence>
<dbReference type="AlphaFoldDB" id="A0A645BZ12"/>
<reference evidence="1" key="1">
    <citation type="submission" date="2019-08" db="EMBL/GenBank/DDBJ databases">
        <authorList>
            <person name="Kucharzyk K."/>
            <person name="Murdoch R.W."/>
            <person name="Higgins S."/>
            <person name="Loffler F."/>
        </authorList>
    </citation>
    <scope>NUCLEOTIDE SEQUENCE</scope>
</reference>
<proteinExistence type="predicted"/>
<accession>A0A645BZ12</accession>
<protein>
    <submittedName>
        <fullName evidence="1">Uncharacterized protein</fullName>
    </submittedName>
</protein>
<name>A0A645BZ12_9ZZZZ</name>
<sequence length="80" mass="8765">MISHFESIFNIINCFLNVSGKENGEMFVTVSAAVNCLEVIALTGLDSTKRRAATHHRYDNCGNLAMDKVTNTLLLKCDSG</sequence>
<comment type="caution">
    <text evidence="1">The sequence shown here is derived from an EMBL/GenBank/DDBJ whole genome shotgun (WGS) entry which is preliminary data.</text>
</comment>
<organism evidence="1">
    <name type="scientific">bioreactor metagenome</name>
    <dbReference type="NCBI Taxonomy" id="1076179"/>
    <lineage>
        <taxon>unclassified sequences</taxon>
        <taxon>metagenomes</taxon>
        <taxon>ecological metagenomes</taxon>
    </lineage>
</organism>
<dbReference type="EMBL" id="VSSQ01023692">
    <property type="protein sequence ID" value="MPM70786.1"/>
    <property type="molecule type" value="Genomic_DNA"/>
</dbReference>